<sequence length="199" mass="22153">MRTISTLRMLVWALVLTNCQQTNSEVERGLKANPQTGYVAGKVTDTEGKPMKGARAFVDNTIYYNSRVSDSSDASGNCPLNIPAGSVFKAYAKIEKEYNVAYFKIELHPRKTDAIGNDDRVVRNFFWELSGEKTSVCNAFYGGEGQLYMAKHKPSGRNLQVLDGSDHDNPYGTSVNLDFFGQHSPISCDNCVKVQYRES</sequence>
<evidence type="ECO:0008006" key="3">
    <source>
        <dbReference type="Google" id="ProtNLM"/>
    </source>
</evidence>
<gene>
    <name evidence="1" type="ORF">EHT25_04495</name>
</gene>
<dbReference type="Proteomes" id="UP000271925">
    <property type="component" value="Unassembled WGS sequence"/>
</dbReference>
<name>A0A3P1C1R8_9BACT</name>
<dbReference type="OrthoDB" id="939978at2"/>
<comment type="caution">
    <text evidence="1">The sequence shown here is derived from an EMBL/GenBank/DDBJ whole genome shotgun (WGS) entry which is preliminary data.</text>
</comment>
<dbReference type="AlphaFoldDB" id="A0A3P1C1R8"/>
<evidence type="ECO:0000313" key="2">
    <source>
        <dbReference type="Proteomes" id="UP000271925"/>
    </source>
</evidence>
<evidence type="ECO:0000313" key="1">
    <source>
        <dbReference type="EMBL" id="RRB07046.1"/>
    </source>
</evidence>
<dbReference type="RefSeq" id="WP_124871248.1">
    <property type="nucleotide sequence ID" value="NZ_RQJO01000007.1"/>
</dbReference>
<accession>A0A3P1C1R8</accession>
<reference evidence="1 2" key="1">
    <citation type="submission" date="2018-11" db="EMBL/GenBank/DDBJ databases">
        <authorList>
            <person name="Zhou Z."/>
            <person name="Wang G."/>
        </authorList>
    </citation>
    <scope>NUCLEOTIDE SEQUENCE [LARGE SCALE GENOMIC DNA]</scope>
    <source>
        <strain evidence="1 2">KCTC52004</strain>
    </source>
</reference>
<dbReference type="EMBL" id="RQJO01000007">
    <property type="protein sequence ID" value="RRB07046.1"/>
    <property type="molecule type" value="Genomic_DNA"/>
</dbReference>
<organism evidence="1 2">
    <name type="scientific">Larkinella rosea</name>
    <dbReference type="NCBI Taxonomy" id="2025312"/>
    <lineage>
        <taxon>Bacteria</taxon>
        <taxon>Pseudomonadati</taxon>
        <taxon>Bacteroidota</taxon>
        <taxon>Cytophagia</taxon>
        <taxon>Cytophagales</taxon>
        <taxon>Spirosomataceae</taxon>
        <taxon>Larkinella</taxon>
    </lineage>
</organism>
<protein>
    <recommendedName>
        <fullName evidence="3">Carboxypeptidase regulatory-like domain-containing protein</fullName>
    </recommendedName>
</protein>
<proteinExistence type="predicted"/>
<keyword evidence="2" id="KW-1185">Reference proteome</keyword>